<proteinExistence type="predicted"/>
<dbReference type="SUPFAM" id="SSF53098">
    <property type="entry name" value="Ribonuclease H-like"/>
    <property type="match status" value="1"/>
</dbReference>
<keyword evidence="4" id="KW-1185">Reference proteome</keyword>
<dbReference type="Pfam" id="PF17921">
    <property type="entry name" value="Integrase_H2C2"/>
    <property type="match status" value="1"/>
</dbReference>
<evidence type="ECO:0000259" key="2">
    <source>
        <dbReference type="PROSITE" id="PS50994"/>
    </source>
</evidence>
<dbReference type="Pfam" id="PF00665">
    <property type="entry name" value="rve"/>
    <property type="match status" value="1"/>
</dbReference>
<dbReference type="InterPro" id="IPR050951">
    <property type="entry name" value="Retrovirus_Pol_polyprotein"/>
</dbReference>
<dbReference type="AlphaFoldDB" id="A0ABD2I4I9"/>
<dbReference type="Gene3D" id="3.30.420.10">
    <property type="entry name" value="Ribonuclease H-like superfamily/Ribonuclease H"/>
    <property type="match status" value="1"/>
</dbReference>
<sequence length="197" mass="22316">MKELARRHVFWPGLDKDIENMVGQCKDCQNSAKMPRKAPLHPWPVPDGIFDRIHVDFAGPCQDGRTYLILVDAKSKWPEITQMISTNAASTIDVLNKTFHRYGFPKEMVSDNGPPFSSFEFRRFCENHGIKHSFSPPYQPHCNGLAERMDKSESGFKRFCSCRIVLGSNATNITFIVGTEKTTQVQTNSMSTKVISN</sequence>
<dbReference type="InterPro" id="IPR012337">
    <property type="entry name" value="RNaseH-like_sf"/>
</dbReference>
<comment type="caution">
    <text evidence="3">The sequence shown here is derived from an EMBL/GenBank/DDBJ whole genome shotgun (WGS) entry which is preliminary data.</text>
</comment>
<evidence type="ECO:0000256" key="1">
    <source>
        <dbReference type="ARBA" id="ARBA00012493"/>
    </source>
</evidence>
<accession>A0ABD2I4I9</accession>
<dbReference type="Proteomes" id="UP001620626">
    <property type="component" value="Unassembled WGS sequence"/>
</dbReference>
<dbReference type="Gene3D" id="1.10.340.70">
    <property type="match status" value="1"/>
</dbReference>
<evidence type="ECO:0000313" key="4">
    <source>
        <dbReference type="Proteomes" id="UP001620626"/>
    </source>
</evidence>
<gene>
    <name evidence="3" type="ORF">niasHT_030498</name>
</gene>
<dbReference type="EC" id="2.7.7.49" evidence="1"/>
<dbReference type="InterPro" id="IPR041588">
    <property type="entry name" value="Integrase_H2C2"/>
</dbReference>
<organism evidence="3 4">
    <name type="scientific">Heterodera trifolii</name>
    <dbReference type="NCBI Taxonomy" id="157864"/>
    <lineage>
        <taxon>Eukaryota</taxon>
        <taxon>Metazoa</taxon>
        <taxon>Ecdysozoa</taxon>
        <taxon>Nematoda</taxon>
        <taxon>Chromadorea</taxon>
        <taxon>Rhabditida</taxon>
        <taxon>Tylenchina</taxon>
        <taxon>Tylenchomorpha</taxon>
        <taxon>Tylenchoidea</taxon>
        <taxon>Heteroderidae</taxon>
        <taxon>Heteroderinae</taxon>
        <taxon>Heterodera</taxon>
    </lineage>
</organism>
<dbReference type="PROSITE" id="PS50994">
    <property type="entry name" value="INTEGRASE"/>
    <property type="match status" value="1"/>
</dbReference>
<dbReference type="InterPro" id="IPR001584">
    <property type="entry name" value="Integrase_cat-core"/>
</dbReference>
<dbReference type="EMBL" id="JBICBT010001329">
    <property type="protein sequence ID" value="KAL3072341.1"/>
    <property type="molecule type" value="Genomic_DNA"/>
</dbReference>
<dbReference type="GO" id="GO:0003964">
    <property type="term" value="F:RNA-directed DNA polymerase activity"/>
    <property type="evidence" value="ECO:0007669"/>
    <property type="project" value="UniProtKB-EC"/>
</dbReference>
<name>A0ABD2I4I9_9BILA</name>
<evidence type="ECO:0000313" key="3">
    <source>
        <dbReference type="EMBL" id="KAL3072341.1"/>
    </source>
</evidence>
<feature type="domain" description="Integrase catalytic" evidence="2">
    <location>
        <begin position="38"/>
        <end position="152"/>
    </location>
</feature>
<dbReference type="PANTHER" id="PTHR37984:SF5">
    <property type="entry name" value="PROTEIN NYNRIN-LIKE"/>
    <property type="match status" value="1"/>
</dbReference>
<reference evidence="3 4" key="1">
    <citation type="submission" date="2024-10" db="EMBL/GenBank/DDBJ databases">
        <authorList>
            <person name="Kim D."/>
        </authorList>
    </citation>
    <scope>NUCLEOTIDE SEQUENCE [LARGE SCALE GENOMIC DNA]</scope>
    <source>
        <strain evidence="3">BH-2024</strain>
    </source>
</reference>
<dbReference type="PANTHER" id="PTHR37984">
    <property type="entry name" value="PROTEIN CBG26694"/>
    <property type="match status" value="1"/>
</dbReference>
<protein>
    <recommendedName>
        <fullName evidence="1">RNA-directed DNA polymerase</fullName>
        <ecNumber evidence="1">2.7.7.49</ecNumber>
    </recommendedName>
</protein>
<dbReference type="InterPro" id="IPR036397">
    <property type="entry name" value="RNaseH_sf"/>
</dbReference>